<accession>A0A2T4AHT2</accession>
<dbReference type="GeneID" id="36629331"/>
<evidence type="ECO:0000313" key="1">
    <source>
        <dbReference type="EMBL" id="PTB56606.1"/>
    </source>
</evidence>
<keyword evidence="2" id="KW-1185">Reference proteome</keyword>
<dbReference type="AlphaFoldDB" id="A0A2T4AHT2"/>
<dbReference type="RefSeq" id="XP_024776283.1">
    <property type="nucleotide sequence ID" value="XM_024920762.1"/>
</dbReference>
<reference evidence="1 2" key="1">
    <citation type="submission" date="2016-07" db="EMBL/GenBank/DDBJ databases">
        <title>Multiple horizontal gene transfer events from other fungi enriched the ability of initially mycotrophic Trichoderma (Ascomycota) to feed on dead plant biomass.</title>
        <authorList>
            <consortium name="DOE Joint Genome Institute"/>
            <person name="Aerts A."/>
            <person name="Atanasova L."/>
            <person name="Chenthamara K."/>
            <person name="Zhang J."/>
            <person name="Grujic M."/>
            <person name="Henrissat B."/>
            <person name="Kuo A."/>
            <person name="Salamov A."/>
            <person name="Lipzen A."/>
            <person name="Labutti K."/>
            <person name="Barry K."/>
            <person name="Miao Y."/>
            <person name="Rahimi M.J."/>
            <person name="Shen Q."/>
            <person name="Grigoriev I.V."/>
            <person name="Kubicek C.P."/>
            <person name="Druzhinina I.S."/>
        </authorList>
    </citation>
    <scope>NUCLEOTIDE SEQUENCE [LARGE SCALE GENOMIC DNA]</scope>
    <source>
        <strain evidence="1 2">CBS 226.95</strain>
    </source>
</reference>
<gene>
    <name evidence="1" type="ORF">M431DRAFT_529428</name>
</gene>
<dbReference type="EMBL" id="KZ679678">
    <property type="protein sequence ID" value="PTB56606.1"/>
    <property type="molecule type" value="Genomic_DNA"/>
</dbReference>
<evidence type="ECO:0000313" key="2">
    <source>
        <dbReference type="Proteomes" id="UP000241690"/>
    </source>
</evidence>
<dbReference type="Proteomes" id="UP000241690">
    <property type="component" value="Unassembled WGS sequence"/>
</dbReference>
<name>A0A2T4AHT2_TRIHA</name>
<protein>
    <submittedName>
        <fullName evidence="1">Uncharacterized protein</fullName>
    </submittedName>
</protein>
<organism evidence="1 2">
    <name type="scientific">Trichoderma harzianum CBS 226.95</name>
    <dbReference type="NCBI Taxonomy" id="983964"/>
    <lineage>
        <taxon>Eukaryota</taxon>
        <taxon>Fungi</taxon>
        <taxon>Dikarya</taxon>
        <taxon>Ascomycota</taxon>
        <taxon>Pezizomycotina</taxon>
        <taxon>Sordariomycetes</taxon>
        <taxon>Hypocreomycetidae</taxon>
        <taxon>Hypocreales</taxon>
        <taxon>Hypocreaceae</taxon>
        <taxon>Trichoderma</taxon>
    </lineage>
</organism>
<sequence>MADDDDSEEENGNLSCGISSTLNYAEAEAIEVPMGEHIIMGSKPDQKLGRRQDIIQFDDKKANDETIPECSPTGGHATYHMSPRWKSTGWVRWLTGNWGNQSTIRRELTNKSREEAAEEKCWREELRYEDDENLLPIWEASINVELIEYV</sequence>
<proteinExistence type="predicted"/>